<dbReference type="InterPro" id="IPR007867">
    <property type="entry name" value="GMC_OxRtase_C"/>
</dbReference>
<feature type="region of interest" description="Disordered" evidence="2">
    <location>
        <begin position="219"/>
        <end position="257"/>
    </location>
</feature>
<dbReference type="GO" id="GO:0016614">
    <property type="term" value="F:oxidoreductase activity, acting on CH-OH group of donors"/>
    <property type="evidence" value="ECO:0007669"/>
    <property type="project" value="InterPro"/>
</dbReference>
<comment type="caution">
    <text evidence="4">The sequence shown here is derived from an EMBL/GenBank/DDBJ whole genome shotgun (WGS) entry which is preliminary data.</text>
</comment>
<dbReference type="GO" id="GO:0050660">
    <property type="term" value="F:flavin adenine dinucleotide binding"/>
    <property type="evidence" value="ECO:0007669"/>
    <property type="project" value="InterPro"/>
</dbReference>
<dbReference type="EMBL" id="AZNH01000201">
    <property type="protein sequence ID" value="KID81121.1"/>
    <property type="molecule type" value="Genomic_DNA"/>
</dbReference>
<feature type="domain" description="Glucose-methanol-choline oxidoreductase C-terminal" evidence="3">
    <location>
        <begin position="169"/>
        <end position="326"/>
    </location>
</feature>
<gene>
    <name evidence="4" type="ORF">MGU_11503</name>
</gene>
<name>A0A0B4GUF6_METGA</name>
<reference evidence="4 5" key="1">
    <citation type="journal article" date="2014" name="Proc. Natl. Acad. Sci. U.S.A.">
        <title>Trajectory and genomic determinants of fungal-pathogen speciation and host adaptation.</title>
        <authorList>
            <person name="Hu X."/>
            <person name="Xiao G."/>
            <person name="Zheng P."/>
            <person name="Shang Y."/>
            <person name="Su Y."/>
            <person name="Zhang X."/>
            <person name="Liu X."/>
            <person name="Zhan S."/>
            <person name="St Leger R.J."/>
            <person name="Wang C."/>
        </authorList>
    </citation>
    <scope>NUCLEOTIDE SEQUENCE [LARGE SCALE GENOMIC DNA]</scope>
    <source>
        <strain evidence="4 5">ARSEF 977</strain>
    </source>
</reference>
<dbReference type="InterPro" id="IPR012132">
    <property type="entry name" value="GMC_OxRdtase"/>
</dbReference>
<dbReference type="Proteomes" id="UP000031192">
    <property type="component" value="Unassembled WGS sequence"/>
</dbReference>
<dbReference type="InterPro" id="IPR036188">
    <property type="entry name" value="FAD/NAD-bd_sf"/>
</dbReference>
<dbReference type="SUPFAM" id="SSF54373">
    <property type="entry name" value="FAD-linked reductases, C-terminal domain"/>
    <property type="match status" value="1"/>
</dbReference>
<dbReference type="Gene3D" id="3.50.50.60">
    <property type="entry name" value="FAD/NAD(P)-binding domain"/>
    <property type="match status" value="2"/>
</dbReference>
<evidence type="ECO:0000313" key="5">
    <source>
        <dbReference type="Proteomes" id="UP000031192"/>
    </source>
</evidence>
<evidence type="ECO:0000313" key="4">
    <source>
        <dbReference type="EMBL" id="KID81121.1"/>
    </source>
</evidence>
<protein>
    <submittedName>
        <fullName evidence="4">Alcohol oxidase</fullName>
    </submittedName>
</protein>
<feature type="compositionally biased region" description="Basic and acidic residues" evidence="2">
    <location>
        <begin position="241"/>
        <end position="250"/>
    </location>
</feature>
<evidence type="ECO:0000256" key="1">
    <source>
        <dbReference type="ARBA" id="ARBA00010790"/>
    </source>
</evidence>
<dbReference type="Gene3D" id="3.30.560.10">
    <property type="entry name" value="Glucose Oxidase, domain 3"/>
    <property type="match status" value="1"/>
</dbReference>
<comment type="similarity">
    <text evidence="1">Belongs to the GMC oxidoreductase family.</text>
</comment>
<proteinExistence type="inferred from homology"/>
<sequence length="337" mass="36737">MGTPSILERSGLGDAKLLESAGVPVVAPLPGVGSEHQDHQMVMVTYKADLGPWENVDSVFNGVLNTTELIRDNEAILSWKGVDASAKVRPTQAEIDMFKPALRKWWDEHFAHEPSRPLGIIVVYAGLVIHATITRCMTRANEGFSVMSVTTAYPTDDRYFTMAAYNPYPRSRGHVHITGPGIDDPLDLRTGILSDPEETDIQVLVWLYKKQRQVAKRMGCQRGQISPGPAFPANSSISSDPTKDPSREDDPTFSPDDDTAIEQWIRETVATPFHSLGTCKMAAESEFGVVDNSLNVYRVKGLKIADLSIAPGNVAGNTMNAAVVIGEKAADITIGEF</sequence>
<organism evidence="4 5">
    <name type="scientific">Metarhizium guizhouense (strain ARSEF 977)</name>
    <dbReference type="NCBI Taxonomy" id="1276136"/>
    <lineage>
        <taxon>Eukaryota</taxon>
        <taxon>Fungi</taxon>
        <taxon>Dikarya</taxon>
        <taxon>Ascomycota</taxon>
        <taxon>Pezizomycotina</taxon>
        <taxon>Sordariomycetes</taxon>
        <taxon>Hypocreomycetidae</taxon>
        <taxon>Hypocreales</taxon>
        <taxon>Clavicipitaceae</taxon>
        <taxon>Metarhizium</taxon>
    </lineage>
</organism>
<dbReference type="PANTHER" id="PTHR11552">
    <property type="entry name" value="GLUCOSE-METHANOL-CHOLINE GMC OXIDOREDUCTASE"/>
    <property type="match status" value="1"/>
</dbReference>
<dbReference type="AlphaFoldDB" id="A0A0B4GUF6"/>
<keyword evidence="5" id="KW-1185">Reference proteome</keyword>
<dbReference type="PANTHER" id="PTHR11552:SF78">
    <property type="entry name" value="GLUCOSE-METHANOL-CHOLINE OXIDOREDUCTASE N-TERMINAL DOMAIN-CONTAINING PROTEIN"/>
    <property type="match status" value="1"/>
</dbReference>
<dbReference type="HOGENOM" id="CLU_061414_0_0_1"/>
<accession>A0A0B4GUF6</accession>
<evidence type="ECO:0000256" key="2">
    <source>
        <dbReference type="SAM" id="MobiDB-lite"/>
    </source>
</evidence>
<evidence type="ECO:0000259" key="3">
    <source>
        <dbReference type="Pfam" id="PF05199"/>
    </source>
</evidence>
<dbReference type="SUPFAM" id="SSF51905">
    <property type="entry name" value="FAD/NAD(P)-binding domain"/>
    <property type="match status" value="1"/>
</dbReference>
<dbReference type="Pfam" id="PF05199">
    <property type="entry name" value="GMC_oxred_C"/>
    <property type="match status" value="1"/>
</dbReference>